<sequence>MSEKNKDSDLQGFVNLLAEKAHNAKLDNKKKKKGITWTYNSDHFHYCNLFHDGWVGHDCGFKFLSEEEKATVALYALLNPEAMRFKLVKAKKHWATDTTVGTKNLAIFFMTKQEKNKVLGFYYNPIQLKNSGDLCLPVRYYKDYTECTYDANNVRHLLAEKNIDFVEVIGQKPSRR</sequence>
<protein>
    <submittedName>
        <fullName evidence="1">562_t:CDS:1</fullName>
    </submittedName>
</protein>
<comment type="caution">
    <text evidence="1">The sequence shown here is derived from an EMBL/GenBank/DDBJ whole genome shotgun (WGS) entry which is preliminary data.</text>
</comment>
<evidence type="ECO:0000313" key="2">
    <source>
        <dbReference type="Proteomes" id="UP000789739"/>
    </source>
</evidence>
<evidence type="ECO:0000313" key="1">
    <source>
        <dbReference type="EMBL" id="CAG8560915.1"/>
    </source>
</evidence>
<dbReference type="OrthoDB" id="10617156at2759"/>
<dbReference type="AlphaFoldDB" id="A0A9N9BDD3"/>
<organism evidence="1 2">
    <name type="scientific">Paraglomus brasilianum</name>
    <dbReference type="NCBI Taxonomy" id="144538"/>
    <lineage>
        <taxon>Eukaryota</taxon>
        <taxon>Fungi</taxon>
        <taxon>Fungi incertae sedis</taxon>
        <taxon>Mucoromycota</taxon>
        <taxon>Glomeromycotina</taxon>
        <taxon>Glomeromycetes</taxon>
        <taxon>Paraglomerales</taxon>
        <taxon>Paraglomeraceae</taxon>
        <taxon>Paraglomus</taxon>
    </lineage>
</organism>
<accession>A0A9N9BDD3</accession>
<name>A0A9N9BDD3_9GLOM</name>
<gene>
    <name evidence="1" type="ORF">PBRASI_LOCUS5588</name>
</gene>
<reference evidence="1" key="1">
    <citation type="submission" date="2021-06" db="EMBL/GenBank/DDBJ databases">
        <authorList>
            <person name="Kallberg Y."/>
            <person name="Tangrot J."/>
            <person name="Rosling A."/>
        </authorList>
    </citation>
    <scope>NUCLEOTIDE SEQUENCE</scope>
    <source>
        <strain evidence="1">BR232B</strain>
    </source>
</reference>
<dbReference type="Proteomes" id="UP000789739">
    <property type="component" value="Unassembled WGS sequence"/>
</dbReference>
<proteinExistence type="predicted"/>
<keyword evidence="2" id="KW-1185">Reference proteome</keyword>
<dbReference type="EMBL" id="CAJVPI010000666">
    <property type="protein sequence ID" value="CAG8560915.1"/>
    <property type="molecule type" value="Genomic_DNA"/>
</dbReference>